<evidence type="ECO:0000313" key="3">
    <source>
        <dbReference type="EMBL" id="SPC06544.1"/>
    </source>
</evidence>
<dbReference type="EMBL" id="OGUS01000064">
    <property type="protein sequence ID" value="SPC06544.1"/>
    <property type="molecule type" value="Genomic_DNA"/>
</dbReference>
<evidence type="ECO:0000313" key="7">
    <source>
        <dbReference type="Proteomes" id="UP000623307"/>
    </source>
</evidence>
<dbReference type="Proteomes" id="UP000256862">
    <property type="component" value="Chromosome CO2235"/>
</dbReference>
<dbReference type="RefSeq" id="WP_063238840.1">
    <property type="nucleotide sequence ID" value="NZ_CP032519.1"/>
</dbReference>
<reference evidence="1 6" key="3">
    <citation type="submission" date="2018-09" db="EMBL/GenBank/DDBJ databases">
        <title>Complete genome sequence of Cupriavidus oxalaticus T2, a bacterium capable of phenol tolerance and degradation.</title>
        <authorList>
            <person name="Yan J."/>
        </authorList>
    </citation>
    <scope>NUCLEOTIDE SEQUENCE [LARGE SCALE GENOMIC DNA]</scope>
    <source>
        <strain evidence="1 6">T2</strain>
    </source>
</reference>
<evidence type="ECO:0000313" key="5">
    <source>
        <dbReference type="Proteomes" id="UP000256862"/>
    </source>
</evidence>
<name>A0A375FR55_9BURK</name>
<reference evidence="5" key="1">
    <citation type="submission" date="2018-01" db="EMBL/GenBank/DDBJ databases">
        <authorList>
            <person name="Gaut B.S."/>
            <person name="Morton B.R."/>
            <person name="Clegg M.T."/>
            <person name="Duvall M.R."/>
        </authorList>
    </citation>
    <scope>NUCLEOTIDE SEQUENCE [LARGE SCALE GENOMIC DNA]</scope>
</reference>
<evidence type="ECO:0000313" key="2">
    <source>
        <dbReference type="EMBL" id="QRQ95851.1"/>
    </source>
</evidence>
<proteinExistence type="predicted"/>
<dbReference type="SUPFAM" id="SSF48239">
    <property type="entry name" value="Terpenoid cyclases/Protein prenyltransferases"/>
    <property type="match status" value="1"/>
</dbReference>
<organism evidence="3 5">
    <name type="scientific">Cupriavidus oxalaticus</name>
    <dbReference type="NCBI Taxonomy" id="96344"/>
    <lineage>
        <taxon>Bacteria</taxon>
        <taxon>Pseudomonadati</taxon>
        <taxon>Pseudomonadota</taxon>
        <taxon>Betaproteobacteria</taxon>
        <taxon>Burkholderiales</taxon>
        <taxon>Burkholderiaceae</taxon>
        <taxon>Cupriavidus</taxon>
    </lineage>
</organism>
<dbReference type="Gene3D" id="1.50.10.20">
    <property type="match status" value="2"/>
</dbReference>
<dbReference type="EMBL" id="CP032519">
    <property type="protein sequence ID" value="QEZ46605.1"/>
    <property type="molecule type" value="Genomic_DNA"/>
</dbReference>
<dbReference type="InterPro" id="IPR008930">
    <property type="entry name" value="Terpenoid_cyclase/PrenylTrfase"/>
</dbReference>
<keyword evidence="7" id="KW-1185">Reference proteome</keyword>
<reference evidence="2 7" key="4">
    <citation type="submission" date="2021-02" db="EMBL/GenBank/DDBJ databases">
        <title>Complete Genome Sequence of Cupriavidus oxalaticus Strain Ox1, a Soil Oxalate-Degrading Species.</title>
        <authorList>
            <person name="Palmieri F."/>
            <person name="Udriet P."/>
            <person name="Deuasquier M."/>
            <person name="Beaudoing E."/>
            <person name="Johnson S.L."/>
            <person name="Davenport K.W."/>
            <person name="Chain P.S."/>
            <person name="Bindschedler S."/>
            <person name="Junier P."/>
        </authorList>
    </citation>
    <scope>NUCLEOTIDE SEQUENCE [LARGE SCALE GENOMIC DNA]</scope>
    <source>
        <strain evidence="2 7">Ox1</strain>
    </source>
</reference>
<evidence type="ECO:0000313" key="6">
    <source>
        <dbReference type="Proteomes" id="UP000325743"/>
    </source>
</evidence>
<evidence type="ECO:0008006" key="8">
    <source>
        <dbReference type="Google" id="ProtNLM"/>
    </source>
</evidence>
<dbReference type="Proteomes" id="UP000623307">
    <property type="component" value="Chromosome 2"/>
</dbReference>
<dbReference type="Proteomes" id="UP000325743">
    <property type="component" value="Chromosome 2"/>
</dbReference>
<dbReference type="GeneID" id="303492008"/>
<dbReference type="EMBL" id="CP069812">
    <property type="protein sequence ID" value="QRQ95851.1"/>
    <property type="molecule type" value="Genomic_DNA"/>
</dbReference>
<gene>
    <name evidence="4" type="ORF">CO2235_150127</name>
    <name evidence="3" type="ORF">CO2235_U590120</name>
    <name evidence="1" type="ORF">D2917_20515</name>
    <name evidence="2" type="ORF">JTE92_20870</name>
</gene>
<dbReference type="AlphaFoldDB" id="A0A375FR55"/>
<evidence type="ECO:0000313" key="1">
    <source>
        <dbReference type="EMBL" id="QEZ46605.1"/>
    </source>
</evidence>
<dbReference type="EMBL" id="OGUS01000115">
    <property type="protein sequence ID" value="SPC12472.1"/>
    <property type="molecule type" value="Genomic_DNA"/>
</dbReference>
<reference evidence="3" key="2">
    <citation type="submission" date="2018-01" db="EMBL/GenBank/DDBJ databases">
        <authorList>
            <person name="Clerissi C."/>
        </authorList>
    </citation>
    <scope>NUCLEOTIDE SEQUENCE</scope>
    <source>
        <strain evidence="3">Cupriavidus oxalaticus LMG 2235</strain>
    </source>
</reference>
<sequence length="311" mass="34622">MINTCEAAIDRGVAFLRARQREWGEFACHKFTDAQLRGEGRLDSSPFTTTLVLHSLSFVRHASLDEMRSKAVGFLLDEREEPGVWRYWSSRNCAPIDPDLDDTCCASFALRQAGVDAQRLTSNVRCILDNRHGSGLFKTWLRCAEADNDVDGAVNANVLLYLGERQETIAARDIVIEAILADREDEASWYYTSPLALYYMVSRACFHGVTGFRSCRDAVIEKTRVYARGASQEPMSVALALCILANYGVPDSGIAAGIRLLLQQQEEEGAWARSAFYRGPEPPMAHSVWWGSEELTTALCLEALARSLVAR</sequence>
<protein>
    <recommendedName>
        <fullName evidence="8">Squalene cyclase C-terminal domain-containing protein</fullName>
    </recommendedName>
</protein>
<dbReference type="OrthoDB" id="868739at2"/>
<evidence type="ECO:0000313" key="4">
    <source>
        <dbReference type="EMBL" id="SPC12472.1"/>
    </source>
</evidence>
<accession>A0A375FR55</accession>